<keyword evidence="3" id="KW-1185">Reference proteome</keyword>
<reference evidence="2 3" key="1">
    <citation type="submission" date="2014-10" db="EMBL/GenBank/DDBJ databases">
        <title>Genome sequence of Novosphingobium malaysiense MUSC 273(T).</title>
        <authorList>
            <person name="Lee L.-H."/>
        </authorList>
    </citation>
    <scope>NUCLEOTIDE SEQUENCE [LARGE SCALE GENOMIC DNA]</scope>
    <source>
        <strain evidence="2 3">MUSC 273</strain>
    </source>
</reference>
<keyword evidence="1" id="KW-1133">Transmembrane helix</keyword>
<evidence type="ECO:0008006" key="4">
    <source>
        <dbReference type="Google" id="ProtNLM"/>
    </source>
</evidence>
<feature type="transmembrane region" description="Helical" evidence="1">
    <location>
        <begin position="77"/>
        <end position="94"/>
    </location>
</feature>
<sequence length="101" mass="10525">MALDASKAVTVPEPLVWLEVIGALVGGFVLGLVHFGTLASVSEDYLAGRTTRALALHLLRMAVMVAALIGLVQLGAMPLLAGALGIVAARAVVLRRTRREP</sequence>
<evidence type="ECO:0000256" key="1">
    <source>
        <dbReference type="SAM" id="Phobius"/>
    </source>
</evidence>
<dbReference type="Pfam" id="PF12966">
    <property type="entry name" value="AtpR"/>
    <property type="match status" value="1"/>
</dbReference>
<dbReference type="AlphaFoldDB" id="A0A0B1ZJR1"/>
<proteinExistence type="predicted"/>
<feature type="transmembrane region" description="Helical" evidence="1">
    <location>
        <begin position="53"/>
        <end position="71"/>
    </location>
</feature>
<dbReference type="EMBL" id="JTDI01000004">
    <property type="protein sequence ID" value="KHK90773.1"/>
    <property type="molecule type" value="Genomic_DNA"/>
</dbReference>
<dbReference type="InterPro" id="IPR017581">
    <property type="entry name" value="AtpR-like"/>
</dbReference>
<dbReference type="STRING" id="1348853.LK12_15195"/>
<evidence type="ECO:0000313" key="3">
    <source>
        <dbReference type="Proteomes" id="UP000031057"/>
    </source>
</evidence>
<feature type="transmembrane region" description="Helical" evidence="1">
    <location>
        <begin position="20"/>
        <end position="41"/>
    </location>
</feature>
<organism evidence="2 3">
    <name type="scientific">Novosphingobium malaysiense</name>
    <dbReference type="NCBI Taxonomy" id="1348853"/>
    <lineage>
        <taxon>Bacteria</taxon>
        <taxon>Pseudomonadati</taxon>
        <taxon>Pseudomonadota</taxon>
        <taxon>Alphaproteobacteria</taxon>
        <taxon>Sphingomonadales</taxon>
        <taxon>Sphingomonadaceae</taxon>
        <taxon>Novosphingobium</taxon>
    </lineage>
</organism>
<evidence type="ECO:0000313" key="2">
    <source>
        <dbReference type="EMBL" id="KHK90773.1"/>
    </source>
</evidence>
<keyword evidence="1" id="KW-0812">Transmembrane</keyword>
<keyword evidence="1" id="KW-0472">Membrane</keyword>
<protein>
    <recommendedName>
        <fullName evidence="4">ATP synthase subunit I</fullName>
    </recommendedName>
</protein>
<comment type="caution">
    <text evidence="2">The sequence shown here is derived from an EMBL/GenBank/DDBJ whole genome shotgun (WGS) entry which is preliminary data.</text>
</comment>
<dbReference type="Proteomes" id="UP000031057">
    <property type="component" value="Unassembled WGS sequence"/>
</dbReference>
<gene>
    <name evidence="2" type="ORF">LK12_15195</name>
</gene>
<name>A0A0B1ZJR1_9SPHN</name>
<accession>A0A0B1ZJR1</accession>